<reference evidence="2" key="1">
    <citation type="submission" date="2010-09" db="EMBL/GenBank/DDBJ databases">
        <title>The genome sequence of Geomyces destructans 20631-21.</title>
        <authorList>
            <consortium name="The Broad Institute Genome Sequencing Platform"/>
            <person name="Cuomo C.A."/>
            <person name="Blehert D.S."/>
            <person name="Lorch J.M."/>
            <person name="Young S.K."/>
            <person name="Zeng Q."/>
            <person name="Gargeya S."/>
            <person name="Fitzgerald M."/>
            <person name="Haas B."/>
            <person name="Abouelleil A."/>
            <person name="Alvarado L."/>
            <person name="Arachchi H.M."/>
            <person name="Berlin A."/>
            <person name="Brown A."/>
            <person name="Chapman S.B."/>
            <person name="Chen Z."/>
            <person name="Dunbar C."/>
            <person name="Freedman E."/>
            <person name="Gearin G."/>
            <person name="Gellesch M."/>
            <person name="Goldberg J."/>
            <person name="Griggs A."/>
            <person name="Gujja S."/>
            <person name="Heiman D."/>
            <person name="Howarth C."/>
            <person name="Larson L."/>
            <person name="Lui A."/>
            <person name="MacDonald P.J.P."/>
            <person name="Montmayeur A."/>
            <person name="Murphy C."/>
            <person name="Neiman D."/>
            <person name="Pearson M."/>
            <person name="Priest M."/>
            <person name="Roberts A."/>
            <person name="Saif S."/>
            <person name="Shea T."/>
            <person name="Shenoy N."/>
            <person name="Sisk P."/>
            <person name="Stolte C."/>
            <person name="Sykes S."/>
            <person name="Wortman J."/>
            <person name="Nusbaum C."/>
            <person name="Birren B."/>
        </authorList>
    </citation>
    <scope>NUCLEOTIDE SEQUENCE [LARGE SCALE GENOMIC DNA]</scope>
    <source>
        <strain evidence="2">ATCC MYA-4855 / 20631-21</strain>
    </source>
</reference>
<sequence length="118" mass="13238">MPCPLCSCIYICPVLHFCPCGSSHAPIPQGQSGAALVVFLYWSLRRPSPLHTSIYLHEAGEPSRISFRERDMVIRAVNFQWLAGNIWQDGRGNRTSDLDMAVDQTAHRRHPSHIISIA</sequence>
<protein>
    <submittedName>
        <fullName evidence="1">Uncharacterized protein</fullName>
    </submittedName>
</protein>
<gene>
    <name evidence="1" type="ORF">GMDG_07016</name>
</gene>
<dbReference type="VEuPathDB" id="FungiDB:GMDG_07016"/>
<dbReference type="HOGENOM" id="CLU_2074171_0_0_1"/>
<dbReference type="EMBL" id="GL573362">
    <property type="protein sequence ID" value="ELR04789.1"/>
    <property type="molecule type" value="Genomic_DNA"/>
</dbReference>
<dbReference type="InParanoid" id="L8FW71"/>
<name>L8FW71_PSED2</name>
<keyword evidence="2" id="KW-1185">Reference proteome</keyword>
<dbReference type="AlphaFoldDB" id="L8FW71"/>
<proteinExistence type="predicted"/>
<evidence type="ECO:0000313" key="1">
    <source>
        <dbReference type="EMBL" id="ELR04789.1"/>
    </source>
</evidence>
<evidence type="ECO:0000313" key="2">
    <source>
        <dbReference type="Proteomes" id="UP000011064"/>
    </source>
</evidence>
<accession>L8FW71</accession>
<organism evidence="1 2">
    <name type="scientific">Pseudogymnoascus destructans (strain ATCC MYA-4855 / 20631-21)</name>
    <name type="common">Bat white-nose syndrome fungus</name>
    <name type="synonym">Geomyces destructans</name>
    <dbReference type="NCBI Taxonomy" id="658429"/>
    <lineage>
        <taxon>Eukaryota</taxon>
        <taxon>Fungi</taxon>
        <taxon>Dikarya</taxon>
        <taxon>Ascomycota</taxon>
        <taxon>Pezizomycotina</taxon>
        <taxon>Leotiomycetes</taxon>
        <taxon>Thelebolales</taxon>
        <taxon>Thelebolaceae</taxon>
        <taxon>Pseudogymnoascus</taxon>
    </lineage>
</organism>
<dbReference type="Proteomes" id="UP000011064">
    <property type="component" value="Unassembled WGS sequence"/>
</dbReference>